<accession>A0ABT0UFQ1</accession>
<feature type="domain" description="Methanolan biosynthesis EpsI" evidence="2">
    <location>
        <begin position="11"/>
        <end position="167"/>
    </location>
</feature>
<gene>
    <name evidence="3" type="ORF">NB063_31290</name>
</gene>
<feature type="signal peptide" evidence="1">
    <location>
        <begin position="1"/>
        <end position="31"/>
    </location>
</feature>
<reference evidence="3 4" key="1">
    <citation type="journal article" date="2022" name="Syst. Appl. Microbiol.">
        <title>Rhodopirellula aestuarii sp. nov., a novel member of the genus Rhodopirellula isolated from brackish sediments collected in the Tagus River estuary, Portugal.</title>
        <authorList>
            <person name="Vitorino I.R."/>
            <person name="Klimek D."/>
            <person name="Calusinska M."/>
            <person name="Lobo-da-Cunha A."/>
            <person name="Vasconcelos V."/>
            <person name="Lage O.M."/>
        </authorList>
    </citation>
    <scope>NUCLEOTIDE SEQUENCE [LARGE SCALE GENOMIC DNA]</scope>
    <source>
        <strain evidence="3 4">ICT_H3.1</strain>
    </source>
</reference>
<proteinExistence type="predicted"/>
<keyword evidence="4" id="KW-1185">Reference proteome</keyword>
<keyword evidence="1" id="KW-0732">Signal</keyword>
<dbReference type="Proteomes" id="UP001202961">
    <property type="component" value="Unassembled WGS sequence"/>
</dbReference>
<organism evidence="3 4">
    <name type="scientific">Aporhodopirellula aestuarii</name>
    <dbReference type="NCBI Taxonomy" id="2950107"/>
    <lineage>
        <taxon>Bacteria</taxon>
        <taxon>Pseudomonadati</taxon>
        <taxon>Planctomycetota</taxon>
        <taxon>Planctomycetia</taxon>
        <taxon>Pirellulales</taxon>
        <taxon>Pirellulaceae</taxon>
        <taxon>Aporhodopirellula</taxon>
    </lineage>
</organism>
<feature type="chain" id="PRO_5047450374" evidence="1">
    <location>
        <begin position="32"/>
        <end position="227"/>
    </location>
</feature>
<comment type="caution">
    <text evidence="3">The sequence shown here is derived from an EMBL/GenBank/DDBJ whole genome shotgun (WGS) entry which is preliminary data.</text>
</comment>
<evidence type="ECO:0000259" key="2">
    <source>
        <dbReference type="Pfam" id="PF11984"/>
    </source>
</evidence>
<dbReference type="EMBL" id="JAMQBK010000133">
    <property type="protein sequence ID" value="MCM2375130.1"/>
    <property type="molecule type" value="Genomic_DNA"/>
</dbReference>
<sequence>MVTLTITRLQVALLGCVLAFVSCLITPASHSENSQPCAFELPETLGTWKLLEEGSLQESELEILHATDHWRRVYRCSRTNHTVVVTLVAGPSGPLASHQPAVCYARNEFRLQNDAVTWTVPDRDDMFRFQTLEPRQIERPAMTIAYAWHDGDRWRAPRVPRIRLAGNAALQRLQITMRHPSGMAHDALGTMRQFVQLTVDASDELHRQLATLPPSSQNFKLTEKDEI</sequence>
<protein>
    <submittedName>
        <fullName evidence="3">Exosortase-associated EpsI family protein</fullName>
    </submittedName>
</protein>
<dbReference type="Pfam" id="PF11984">
    <property type="entry name" value="DUF3485"/>
    <property type="match status" value="1"/>
</dbReference>
<dbReference type="RefSeq" id="WP_250933658.1">
    <property type="nucleotide sequence ID" value="NZ_JAMQBK010000133.1"/>
</dbReference>
<evidence type="ECO:0000313" key="3">
    <source>
        <dbReference type="EMBL" id="MCM2375130.1"/>
    </source>
</evidence>
<evidence type="ECO:0000313" key="4">
    <source>
        <dbReference type="Proteomes" id="UP001202961"/>
    </source>
</evidence>
<dbReference type="InterPro" id="IPR014263">
    <property type="entry name" value="Methanolan_biosynth_EpsI"/>
</dbReference>
<name>A0ABT0UFQ1_9BACT</name>
<evidence type="ECO:0000256" key="1">
    <source>
        <dbReference type="SAM" id="SignalP"/>
    </source>
</evidence>